<dbReference type="EMBL" id="JBHSDU010000003">
    <property type="protein sequence ID" value="MFC4310357.1"/>
    <property type="molecule type" value="Genomic_DNA"/>
</dbReference>
<dbReference type="RefSeq" id="WP_380597785.1">
    <property type="nucleotide sequence ID" value="NZ_JBHSDU010000003.1"/>
</dbReference>
<keyword evidence="2" id="KW-1185">Reference proteome</keyword>
<sequence>MSESPVAGSEKTVISNEQIKSHAFLQCMYDDEYFPKHLVDKGKKILLGLCERIEKEKPADEAALYSLTHSATNEFNDLAEEFFEADSEIETAARECIASDFEFVAKAYGFVNADIEELIATRDW</sequence>
<dbReference type="InterPro" id="IPR043767">
    <property type="entry name" value="DUF5713"/>
</dbReference>
<protein>
    <submittedName>
        <fullName evidence="1">DUF5713 family protein</fullName>
    </submittedName>
</protein>
<name>A0ABV8SS85_9GAMM</name>
<reference evidence="2" key="1">
    <citation type="journal article" date="2019" name="Int. J. Syst. Evol. Microbiol.">
        <title>The Global Catalogue of Microorganisms (GCM) 10K type strain sequencing project: providing services to taxonomists for standard genome sequencing and annotation.</title>
        <authorList>
            <consortium name="The Broad Institute Genomics Platform"/>
            <consortium name="The Broad Institute Genome Sequencing Center for Infectious Disease"/>
            <person name="Wu L."/>
            <person name="Ma J."/>
        </authorList>
    </citation>
    <scope>NUCLEOTIDE SEQUENCE [LARGE SCALE GENOMIC DNA]</scope>
    <source>
        <strain evidence="2">CGMCC 1.10759</strain>
    </source>
</reference>
<dbReference type="Proteomes" id="UP001595904">
    <property type="component" value="Unassembled WGS sequence"/>
</dbReference>
<proteinExistence type="predicted"/>
<gene>
    <name evidence="1" type="ORF">ACFPN2_14790</name>
</gene>
<accession>A0ABV8SS85</accession>
<evidence type="ECO:0000313" key="1">
    <source>
        <dbReference type="EMBL" id="MFC4310357.1"/>
    </source>
</evidence>
<dbReference type="Pfam" id="PF18977">
    <property type="entry name" value="DUF5713"/>
    <property type="match status" value="1"/>
</dbReference>
<organism evidence="1 2">
    <name type="scientific">Steroidobacter flavus</name>
    <dbReference type="NCBI Taxonomy" id="1842136"/>
    <lineage>
        <taxon>Bacteria</taxon>
        <taxon>Pseudomonadati</taxon>
        <taxon>Pseudomonadota</taxon>
        <taxon>Gammaproteobacteria</taxon>
        <taxon>Steroidobacterales</taxon>
        <taxon>Steroidobacteraceae</taxon>
        <taxon>Steroidobacter</taxon>
    </lineage>
</organism>
<comment type="caution">
    <text evidence="1">The sequence shown here is derived from an EMBL/GenBank/DDBJ whole genome shotgun (WGS) entry which is preliminary data.</text>
</comment>
<evidence type="ECO:0000313" key="2">
    <source>
        <dbReference type="Proteomes" id="UP001595904"/>
    </source>
</evidence>